<dbReference type="CDD" id="cd17909">
    <property type="entry name" value="CheC_ClassI"/>
    <property type="match status" value="1"/>
</dbReference>
<dbReference type="PANTHER" id="PTHR43693:SF1">
    <property type="entry name" value="PROTEIN PHOSPHATASE CHEZ"/>
    <property type="match status" value="1"/>
</dbReference>
<dbReference type="OrthoDB" id="9812187at2"/>
<dbReference type="Gene3D" id="3.40.1550.10">
    <property type="entry name" value="CheC-like"/>
    <property type="match status" value="1"/>
</dbReference>
<evidence type="ECO:0000256" key="2">
    <source>
        <dbReference type="ARBA" id="ARBA00022801"/>
    </source>
</evidence>
<accession>A0A511UV27</accession>
<keyword evidence="5" id="KW-1185">Reference proteome</keyword>
<dbReference type="EMBL" id="BJXW01000008">
    <property type="protein sequence ID" value="GEN30450.1"/>
    <property type="molecule type" value="Genomic_DNA"/>
</dbReference>
<dbReference type="Proteomes" id="UP000321491">
    <property type="component" value="Unassembled WGS sequence"/>
</dbReference>
<dbReference type="PANTHER" id="PTHR43693">
    <property type="entry name" value="PROTEIN PHOSPHATASE CHEZ"/>
    <property type="match status" value="1"/>
</dbReference>
<dbReference type="SUPFAM" id="SSF103039">
    <property type="entry name" value="CheC-like"/>
    <property type="match status" value="1"/>
</dbReference>
<dbReference type="InterPro" id="IPR007597">
    <property type="entry name" value="CheC"/>
</dbReference>
<protein>
    <submittedName>
        <fullName evidence="4">CheY-P phosphatase CheC</fullName>
    </submittedName>
</protein>
<keyword evidence="2" id="KW-0378">Hydrolase</keyword>
<evidence type="ECO:0000313" key="4">
    <source>
        <dbReference type="EMBL" id="GEN30450.1"/>
    </source>
</evidence>
<evidence type="ECO:0000256" key="1">
    <source>
        <dbReference type="ARBA" id="ARBA00022500"/>
    </source>
</evidence>
<sequence length="211" mass="23206">MDTFLTSIQEDILREIGNIGAGNAATSLSQLLRKKIDMEVPSIRIVALNELIEQIGGPEQIIAATVFRVEGDAPGTVYFIMALKEAENLVHEILQDDIAIFDPETMRQNEMAISVLKEIGNILTGAYLSALSDFTRLDMRPSIPYLGIDMAGAVIVDGLLELSHVIDYALIIDTKISSHEPTNGIKGQFFFIPDADSFNKLFTSLGINEYE</sequence>
<keyword evidence="1" id="KW-0145">Chemotaxis</keyword>
<reference evidence="4 5" key="1">
    <citation type="submission" date="2019-07" db="EMBL/GenBank/DDBJ databases">
        <title>Whole genome shotgun sequence of Cerasibacillus quisquiliarum NBRC 102429.</title>
        <authorList>
            <person name="Hosoyama A."/>
            <person name="Uohara A."/>
            <person name="Ohji S."/>
            <person name="Ichikawa N."/>
        </authorList>
    </citation>
    <scope>NUCLEOTIDE SEQUENCE [LARGE SCALE GENOMIC DNA]</scope>
    <source>
        <strain evidence="4 5">NBRC 102429</strain>
    </source>
</reference>
<feature type="domain" description="CheC-like protein" evidence="3">
    <location>
        <begin position="111"/>
        <end position="142"/>
    </location>
</feature>
<dbReference type="Pfam" id="PF04509">
    <property type="entry name" value="CheC"/>
    <property type="match status" value="2"/>
</dbReference>
<dbReference type="RefSeq" id="WP_146935720.1">
    <property type="nucleotide sequence ID" value="NZ_BJXW01000008.1"/>
</dbReference>
<feature type="domain" description="CheC-like protein" evidence="3">
    <location>
        <begin position="8"/>
        <end position="43"/>
    </location>
</feature>
<dbReference type="AlphaFoldDB" id="A0A511UV27"/>
<proteinExistence type="predicted"/>
<comment type="caution">
    <text evidence="4">The sequence shown here is derived from an EMBL/GenBank/DDBJ whole genome shotgun (WGS) entry which is preliminary data.</text>
</comment>
<gene>
    <name evidence="4" type="primary">cheC</name>
    <name evidence="4" type="ORF">CQU01_06880</name>
</gene>
<dbReference type="GO" id="GO:0006935">
    <property type="term" value="P:chemotaxis"/>
    <property type="evidence" value="ECO:0007669"/>
    <property type="project" value="UniProtKB-KW"/>
</dbReference>
<evidence type="ECO:0000313" key="5">
    <source>
        <dbReference type="Proteomes" id="UP000321491"/>
    </source>
</evidence>
<evidence type="ECO:0000259" key="3">
    <source>
        <dbReference type="Pfam" id="PF04509"/>
    </source>
</evidence>
<dbReference type="GO" id="GO:0016787">
    <property type="term" value="F:hydrolase activity"/>
    <property type="evidence" value="ECO:0007669"/>
    <property type="project" value="UniProtKB-KW"/>
</dbReference>
<dbReference type="InterPro" id="IPR050992">
    <property type="entry name" value="CheZ_family_phosphatases"/>
</dbReference>
<organism evidence="4 5">
    <name type="scientific">Cerasibacillus quisquiliarum</name>
    <dbReference type="NCBI Taxonomy" id="227865"/>
    <lineage>
        <taxon>Bacteria</taxon>
        <taxon>Bacillati</taxon>
        <taxon>Bacillota</taxon>
        <taxon>Bacilli</taxon>
        <taxon>Bacillales</taxon>
        <taxon>Bacillaceae</taxon>
        <taxon>Cerasibacillus</taxon>
    </lineage>
</organism>
<name>A0A511UV27_9BACI</name>
<dbReference type="InterPro" id="IPR028976">
    <property type="entry name" value="CheC-like_sf"/>
</dbReference>